<evidence type="ECO:0000256" key="1">
    <source>
        <dbReference type="SAM" id="MobiDB-lite"/>
    </source>
</evidence>
<gene>
    <name evidence="3" type="ORF">BJY01DRAFT_25522</name>
</gene>
<feature type="region of interest" description="Disordered" evidence="1">
    <location>
        <begin position="1"/>
        <end position="35"/>
    </location>
</feature>
<sequence>MAKSARRSPKGKSPVASPLSSSGSSTPSSQSGPLPPFAVAPDTLKPLLPLLSKDEVYLIHIDTSALDLKRQTFIIPAVTNAAIAALLAYRIYTGRTLYPALLATVIGIANPLTVDSATLSWPQLASLVVRRAFPVLLDYFLFVTFVPWLINFYRGPIQWRRAVGFQNHEIIIRRSQPALSKPLQRNRWIRENDEMRDKIVAAVTPDRLSKTGYLLVDADWALDYPAMIKAHSLVTPPKKDSSSALPLDEFRTAVLVNTDTDGWLIWHVGDENTPEGRTRTKQRDQIIAFKDKLTDMGHEELFFRWVELIQYESTQPGGFTAERQQSAMVQAKVLFEEAGVDFAKFWSEVGGMEGFGEGDVEGEGEADWGVDQLD</sequence>
<proteinExistence type="predicted"/>
<reference evidence="3 4" key="1">
    <citation type="submission" date="2024-07" db="EMBL/GenBank/DDBJ databases">
        <title>Section-level genome sequencing and comparative genomics of Aspergillus sections Usti and Cavernicolus.</title>
        <authorList>
            <consortium name="Lawrence Berkeley National Laboratory"/>
            <person name="Nybo J.L."/>
            <person name="Vesth T.C."/>
            <person name="Theobald S."/>
            <person name="Frisvad J.C."/>
            <person name="Larsen T.O."/>
            <person name="Kjaerboelling I."/>
            <person name="Rothschild-Mancinelli K."/>
            <person name="Lyhne E.K."/>
            <person name="Kogle M.E."/>
            <person name="Barry K."/>
            <person name="Clum A."/>
            <person name="Na H."/>
            <person name="Ledsgaard L."/>
            <person name="Lin J."/>
            <person name="Lipzen A."/>
            <person name="Kuo A."/>
            <person name="Riley R."/>
            <person name="Mondo S."/>
            <person name="Labutti K."/>
            <person name="Haridas S."/>
            <person name="Pangalinan J."/>
            <person name="Salamov A.A."/>
            <person name="Simmons B.A."/>
            <person name="Magnuson J.K."/>
            <person name="Chen J."/>
            <person name="Drula E."/>
            <person name="Henrissat B."/>
            <person name="Wiebenga A."/>
            <person name="Lubbers R.J."/>
            <person name="Gomes A.C."/>
            <person name="Makela M.R."/>
            <person name="Stajich J."/>
            <person name="Grigoriev I.V."/>
            <person name="Mortensen U.H."/>
            <person name="De Vries R.P."/>
            <person name="Baker S.E."/>
            <person name="Andersen M.R."/>
        </authorList>
    </citation>
    <scope>NUCLEOTIDE SEQUENCE [LARGE SCALE GENOMIC DNA]</scope>
    <source>
        <strain evidence="3 4">CBS 123904</strain>
    </source>
</reference>
<comment type="caution">
    <text evidence="3">The sequence shown here is derived from an EMBL/GenBank/DDBJ whole genome shotgun (WGS) entry which is preliminary data.</text>
</comment>
<name>A0ABR4KRE6_9EURO</name>
<feature type="compositionally biased region" description="Acidic residues" evidence="1">
    <location>
        <begin position="356"/>
        <end position="374"/>
    </location>
</feature>
<keyword evidence="2" id="KW-0472">Membrane</keyword>
<dbReference type="Proteomes" id="UP001610446">
    <property type="component" value="Unassembled WGS sequence"/>
</dbReference>
<evidence type="ECO:0000313" key="4">
    <source>
        <dbReference type="Proteomes" id="UP001610446"/>
    </source>
</evidence>
<feature type="compositionally biased region" description="Basic residues" evidence="1">
    <location>
        <begin position="1"/>
        <end position="10"/>
    </location>
</feature>
<evidence type="ECO:0000313" key="3">
    <source>
        <dbReference type="EMBL" id="KAL2854850.1"/>
    </source>
</evidence>
<feature type="transmembrane region" description="Helical" evidence="2">
    <location>
        <begin position="132"/>
        <end position="153"/>
    </location>
</feature>
<keyword evidence="2" id="KW-0812">Transmembrane</keyword>
<feature type="compositionally biased region" description="Low complexity" evidence="1">
    <location>
        <begin position="13"/>
        <end position="32"/>
    </location>
</feature>
<feature type="region of interest" description="Disordered" evidence="1">
    <location>
        <begin position="355"/>
        <end position="374"/>
    </location>
</feature>
<keyword evidence="2" id="KW-1133">Transmembrane helix</keyword>
<keyword evidence="4" id="KW-1185">Reference proteome</keyword>
<dbReference type="EMBL" id="JBFXLU010000013">
    <property type="protein sequence ID" value="KAL2854850.1"/>
    <property type="molecule type" value="Genomic_DNA"/>
</dbReference>
<evidence type="ECO:0000256" key="2">
    <source>
        <dbReference type="SAM" id="Phobius"/>
    </source>
</evidence>
<protein>
    <submittedName>
        <fullName evidence="3">Uncharacterized protein</fullName>
    </submittedName>
</protein>
<organism evidence="3 4">
    <name type="scientific">Aspergillus pseudoustus</name>
    <dbReference type="NCBI Taxonomy" id="1810923"/>
    <lineage>
        <taxon>Eukaryota</taxon>
        <taxon>Fungi</taxon>
        <taxon>Dikarya</taxon>
        <taxon>Ascomycota</taxon>
        <taxon>Pezizomycotina</taxon>
        <taxon>Eurotiomycetes</taxon>
        <taxon>Eurotiomycetidae</taxon>
        <taxon>Eurotiales</taxon>
        <taxon>Aspergillaceae</taxon>
        <taxon>Aspergillus</taxon>
        <taxon>Aspergillus subgen. Nidulantes</taxon>
    </lineage>
</organism>
<accession>A0ABR4KRE6</accession>